<evidence type="ECO:0000313" key="3">
    <source>
        <dbReference type="Proteomes" id="UP000247150"/>
    </source>
</evidence>
<evidence type="ECO:0000256" key="1">
    <source>
        <dbReference type="SAM" id="MobiDB-lite"/>
    </source>
</evidence>
<feature type="compositionally biased region" description="Basic residues" evidence="1">
    <location>
        <begin position="47"/>
        <end position="57"/>
    </location>
</feature>
<gene>
    <name evidence="2" type="ORF">DFO73_105236</name>
</gene>
<accession>A0A2V2ZWZ6</accession>
<sequence>MSWREYDRFGNQKFIRVSNRRQDVSFDFHNDSYEEFESPSEVQAQTGRKRDKHRSRSAVRGLSPSACQKLADIIGGDVAVTEPARIVQRLRDIDAKYWTAPPVPLLHFLSHFHLKIAAAQILLTWVKLSSFKKRLIRSYQS</sequence>
<reference evidence="2 3" key="1">
    <citation type="submission" date="2018-05" db="EMBL/GenBank/DDBJ databases">
        <title>Freshwater and sediment microbial communities from various areas in North America, analyzing microbe dynamics in response to fracking.</title>
        <authorList>
            <person name="Lamendella R."/>
        </authorList>
    </citation>
    <scope>NUCLEOTIDE SEQUENCE [LARGE SCALE GENOMIC DNA]</scope>
    <source>
        <strain evidence="2 3">15_TX</strain>
    </source>
</reference>
<comment type="caution">
    <text evidence="2">The sequence shown here is derived from an EMBL/GenBank/DDBJ whole genome shotgun (WGS) entry which is preliminary data.</text>
</comment>
<dbReference type="AlphaFoldDB" id="A0A2V2ZWZ6"/>
<name>A0A2V2ZWZ6_9BACI</name>
<proteinExistence type="predicted"/>
<dbReference type="EMBL" id="QGTW01000005">
    <property type="protein sequence ID" value="PWW28998.1"/>
    <property type="molecule type" value="Genomic_DNA"/>
</dbReference>
<dbReference type="Proteomes" id="UP000247150">
    <property type="component" value="Unassembled WGS sequence"/>
</dbReference>
<feature type="region of interest" description="Disordered" evidence="1">
    <location>
        <begin position="34"/>
        <end position="61"/>
    </location>
</feature>
<protein>
    <submittedName>
        <fullName evidence="2">Uncharacterized protein</fullName>
    </submittedName>
</protein>
<evidence type="ECO:0000313" key="2">
    <source>
        <dbReference type="EMBL" id="PWW28998.1"/>
    </source>
</evidence>
<organism evidence="2 3">
    <name type="scientific">Cytobacillus oceanisediminis</name>
    <dbReference type="NCBI Taxonomy" id="665099"/>
    <lineage>
        <taxon>Bacteria</taxon>
        <taxon>Bacillati</taxon>
        <taxon>Bacillota</taxon>
        <taxon>Bacilli</taxon>
        <taxon>Bacillales</taxon>
        <taxon>Bacillaceae</taxon>
        <taxon>Cytobacillus</taxon>
    </lineage>
</organism>